<protein>
    <submittedName>
        <fullName evidence="1">Uncharacterized protein</fullName>
    </submittedName>
</protein>
<organism evidence="1 2">
    <name type="scientific">Ixodes persulcatus</name>
    <name type="common">Taiga tick</name>
    <dbReference type="NCBI Taxonomy" id="34615"/>
    <lineage>
        <taxon>Eukaryota</taxon>
        <taxon>Metazoa</taxon>
        <taxon>Ecdysozoa</taxon>
        <taxon>Arthropoda</taxon>
        <taxon>Chelicerata</taxon>
        <taxon>Arachnida</taxon>
        <taxon>Acari</taxon>
        <taxon>Parasitiformes</taxon>
        <taxon>Ixodida</taxon>
        <taxon>Ixodoidea</taxon>
        <taxon>Ixodidae</taxon>
        <taxon>Ixodinae</taxon>
        <taxon>Ixodes</taxon>
    </lineage>
</organism>
<sequence>MVTARKADVRKNAAAQRYQTAEDFGIVTSSMERSKQVEGSSVNFRGEVYATCSPTLRPEGLRELRGTVPHWARVGVFLMLRAVPDYPDIIDLEGDDLYVDAVEHLPTVQAAEDPQLVDALENPPLLGILDNELHVDDQAEENGDQGCYVALFGLPGDLEEGSDVND</sequence>
<proteinExistence type="predicted"/>
<accession>A0AC60QNR7</accession>
<comment type="caution">
    <text evidence="1">The sequence shown here is derived from an EMBL/GenBank/DDBJ whole genome shotgun (WGS) entry which is preliminary data.</text>
</comment>
<dbReference type="EMBL" id="JABSTQ010007322">
    <property type="protein sequence ID" value="KAG0435886.1"/>
    <property type="molecule type" value="Genomic_DNA"/>
</dbReference>
<evidence type="ECO:0000313" key="1">
    <source>
        <dbReference type="EMBL" id="KAG0435886.1"/>
    </source>
</evidence>
<dbReference type="Proteomes" id="UP000805193">
    <property type="component" value="Unassembled WGS sequence"/>
</dbReference>
<keyword evidence="2" id="KW-1185">Reference proteome</keyword>
<name>A0AC60QNR7_IXOPE</name>
<reference evidence="1 2" key="1">
    <citation type="journal article" date="2020" name="Cell">
        <title>Large-Scale Comparative Analyses of Tick Genomes Elucidate Their Genetic Diversity and Vector Capacities.</title>
        <authorList>
            <consortium name="Tick Genome and Microbiome Consortium (TIGMIC)"/>
            <person name="Jia N."/>
            <person name="Wang J."/>
            <person name="Shi W."/>
            <person name="Du L."/>
            <person name="Sun Y."/>
            <person name="Zhan W."/>
            <person name="Jiang J.F."/>
            <person name="Wang Q."/>
            <person name="Zhang B."/>
            <person name="Ji P."/>
            <person name="Bell-Sakyi L."/>
            <person name="Cui X.M."/>
            <person name="Yuan T.T."/>
            <person name="Jiang B.G."/>
            <person name="Yang W.F."/>
            <person name="Lam T.T."/>
            <person name="Chang Q.C."/>
            <person name="Ding S.J."/>
            <person name="Wang X.J."/>
            <person name="Zhu J.G."/>
            <person name="Ruan X.D."/>
            <person name="Zhao L."/>
            <person name="Wei J.T."/>
            <person name="Ye R.Z."/>
            <person name="Que T.C."/>
            <person name="Du C.H."/>
            <person name="Zhou Y.H."/>
            <person name="Cheng J.X."/>
            <person name="Dai P.F."/>
            <person name="Guo W.B."/>
            <person name="Han X.H."/>
            <person name="Huang E.J."/>
            <person name="Li L.F."/>
            <person name="Wei W."/>
            <person name="Gao Y.C."/>
            <person name="Liu J.Z."/>
            <person name="Shao H.Z."/>
            <person name="Wang X."/>
            <person name="Wang C.C."/>
            <person name="Yang T.C."/>
            <person name="Huo Q.B."/>
            <person name="Li W."/>
            <person name="Chen H.Y."/>
            <person name="Chen S.E."/>
            <person name="Zhou L.G."/>
            <person name="Ni X.B."/>
            <person name="Tian J.H."/>
            <person name="Sheng Y."/>
            <person name="Liu T."/>
            <person name="Pan Y.S."/>
            <person name="Xia L.Y."/>
            <person name="Li J."/>
            <person name="Zhao F."/>
            <person name="Cao W.C."/>
        </authorList>
    </citation>
    <scope>NUCLEOTIDE SEQUENCE [LARGE SCALE GENOMIC DNA]</scope>
    <source>
        <strain evidence="1">Iper-2018</strain>
    </source>
</reference>
<evidence type="ECO:0000313" key="2">
    <source>
        <dbReference type="Proteomes" id="UP000805193"/>
    </source>
</evidence>
<gene>
    <name evidence="1" type="ORF">HPB47_018263</name>
</gene>